<proteinExistence type="predicted"/>
<dbReference type="AlphaFoldDB" id="A0AAV2FDI2"/>
<dbReference type="Proteomes" id="UP001497516">
    <property type="component" value="Chromosome 6"/>
</dbReference>
<accession>A0AAV2FDI2</accession>
<sequence>MRWSCYKKRGRAMTMASGELLRGLGVGTMLTGNAKAGMESDKEAEELLQDEGARTAMAMASGELRRGLGMPTRRAEVGAGSVDGGRV</sequence>
<name>A0AAV2FDI2_9ROSI</name>
<reference evidence="2 3" key="1">
    <citation type="submission" date="2024-04" db="EMBL/GenBank/DDBJ databases">
        <authorList>
            <person name="Fracassetti M."/>
        </authorList>
    </citation>
    <scope>NUCLEOTIDE SEQUENCE [LARGE SCALE GENOMIC DNA]</scope>
</reference>
<organism evidence="2 3">
    <name type="scientific">Linum trigynum</name>
    <dbReference type="NCBI Taxonomy" id="586398"/>
    <lineage>
        <taxon>Eukaryota</taxon>
        <taxon>Viridiplantae</taxon>
        <taxon>Streptophyta</taxon>
        <taxon>Embryophyta</taxon>
        <taxon>Tracheophyta</taxon>
        <taxon>Spermatophyta</taxon>
        <taxon>Magnoliopsida</taxon>
        <taxon>eudicotyledons</taxon>
        <taxon>Gunneridae</taxon>
        <taxon>Pentapetalae</taxon>
        <taxon>rosids</taxon>
        <taxon>fabids</taxon>
        <taxon>Malpighiales</taxon>
        <taxon>Linaceae</taxon>
        <taxon>Linum</taxon>
    </lineage>
</organism>
<keyword evidence="3" id="KW-1185">Reference proteome</keyword>
<dbReference type="EMBL" id="OZ034819">
    <property type="protein sequence ID" value="CAL1396346.1"/>
    <property type="molecule type" value="Genomic_DNA"/>
</dbReference>
<evidence type="ECO:0000313" key="2">
    <source>
        <dbReference type="EMBL" id="CAL1396346.1"/>
    </source>
</evidence>
<evidence type="ECO:0000313" key="3">
    <source>
        <dbReference type="Proteomes" id="UP001497516"/>
    </source>
</evidence>
<evidence type="ECO:0000256" key="1">
    <source>
        <dbReference type="SAM" id="MobiDB-lite"/>
    </source>
</evidence>
<gene>
    <name evidence="2" type="ORF">LTRI10_LOCUS36721</name>
</gene>
<feature type="region of interest" description="Disordered" evidence="1">
    <location>
        <begin position="67"/>
        <end position="87"/>
    </location>
</feature>
<protein>
    <submittedName>
        <fullName evidence="2">Uncharacterized protein</fullName>
    </submittedName>
</protein>